<reference evidence="1 2" key="1">
    <citation type="journal article" date="2018" name="Sci. Data">
        <title>The draft genome sequence of cork oak.</title>
        <authorList>
            <person name="Ramos A.M."/>
            <person name="Usie A."/>
            <person name="Barbosa P."/>
            <person name="Barros P.M."/>
            <person name="Capote T."/>
            <person name="Chaves I."/>
            <person name="Simoes F."/>
            <person name="Abreu I."/>
            <person name="Carrasquinho I."/>
            <person name="Faro C."/>
            <person name="Guimaraes J.B."/>
            <person name="Mendonca D."/>
            <person name="Nobrega F."/>
            <person name="Rodrigues L."/>
            <person name="Saibo N.J.M."/>
            <person name="Varela M.C."/>
            <person name="Egas C."/>
            <person name="Matos J."/>
            <person name="Miguel C.M."/>
            <person name="Oliveira M.M."/>
            <person name="Ricardo C.P."/>
            <person name="Goncalves S."/>
        </authorList>
    </citation>
    <scope>NUCLEOTIDE SEQUENCE [LARGE SCALE GENOMIC DNA]</scope>
    <source>
        <strain evidence="2">cv. HL8</strain>
    </source>
</reference>
<dbReference type="GO" id="GO:0003723">
    <property type="term" value="F:RNA binding"/>
    <property type="evidence" value="ECO:0007669"/>
    <property type="project" value="InterPro"/>
</dbReference>
<feature type="non-terminal residue" evidence="1">
    <location>
        <position position="126"/>
    </location>
</feature>
<evidence type="ECO:0000313" key="1">
    <source>
        <dbReference type="EMBL" id="KAK7834328.1"/>
    </source>
</evidence>
<gene>
    <name evidence="1" type="primary">PCMP-H41_5</name>
    <name evidence="1" type="ORF">CFP56_024683</name>
</gene>
<dbReference type="Proteomes" id="UP000237347">
    <property type="component" value="Unassembled WGS sequence"/>
</dbReference>
<dbReference type="Gene3D" id="1.25.40.10">
    <property type="entry name" value="Tetratricopeptide repeat domain"/>
    <property type="match status" value="1"/>
</dbReference>
<organism evidence="1 2">
    <name type="scientific">Quercus suber</name>
    <name type="common">Cork oak</name>
    <dbReference type="NCBI Taxonomy" id="58331"/>
    <lineage>
        <taxon>Eukaryota</taxon>
        <taxon>Viridiplantae</taxon>
        <taxon>Streptophyta</taxon>
        <taxon>Embryophyta</taxon>
        <taxon>Tracheophyta</taxon>
        <taxon>Spermatophyta</taxon>
        <taxon>Magnoliopsida</taxon>
        <taxon>eudicotyledons</taxon>
        <taxon>Gunneridae</taxon>
        <taxon>Pentapetalae</taxon>
        <taxon>rosids</taxon>
        <taxon>fabids</taxon>
        <taxon>Fagales</taxon>
        <taxon>Fagaceae</taxon>
        <taxon>Quercus</taxon>
    </lineage>
</organism>
<dbReference type="PANTHER" id="PTHR47926">
    <property type="entry name" value="PENTATRICOPEPTIDE REPEAT-CONTAINING PROTEIN"/>
    <property type="match status" value="1"/>
</dbReference>
<sequence>MQSCCVIPNSVTILTIIPVCANLIAGKKVKESDQKEVALRIFSLLSLAGMVEEGRKYFSNITEEYQIISGLEHYSATIEFIEEMPIEPDSFTGAALLTACRIHGNIGLAVRAGENMLDLEQSMREH</sequence>
<keyword evidence="2" id="KW-1185">Reference proteome</keyword>
<comment type="caution">
    <text evidence="1">The sequence shown here is derived from an EMBL/GenBank/DDBJ whole genome shotgun (WGS) entry which is preliminary data.</text>
</comment>
<dbReference type="EMBL" id="PKMF04000387">
    <property type="protein sequence ID" value="KAK7834328.1"/>
    <property type="molecule type" value="Genomic_DNA"/>
</dbReference>
<dbReference type="AlphaFoldDB" id="A0AAW0K608"/>
<dbReference type="InterPro" id="IPR011990">
    <property type="entry name" value="TPR-like_helical_dom_sf"/>
</dbReference>
<accession>A0AAW0K608</accession>
<protein>
    <submittedName>
        <fullName evidence="1">Pentatricopeptide repeat-containing protein</fullName>
    </submittedName>
</protein>
<proteinExistence type="predicted"/>
<name>A0AAW0K608_QUESU</name>
<dbReference type="GO" id="GO:0009451">
    <property type="term" value="P:RNA modification"/>
    <property type="evidence" value="ECO:0007669"/>
    <property type="project" value="InterPro"/>
</dbReference>
<evidence type="ECO:0000313" key="2">
    <source>
        <dbReference type="Proteomes" id="UP000237347"/>
    </source>
</evidence>
<dbReference type="InterPro" id="IPR046960">
    <property type="entry name" value="PPR_At4g14850-like_plant"/>
</dbReference>